<dbReference type="SMART" id="SM00220">
    <property type="entry name" value="S_TKc"/>
    <property type="match status" value="1"/>
</dbReference>
<dbReference type="SUPFAM" id="SSF56112">
    <property type="entry name" value="Protein kinase-like (PK-like)"/>
    <property type="match status" value="1"/>
</dbReference>
<evidence type="ECO:0000259" key="2">
    <source>
        <dbReference type="PROSITE" id="PS50011"/>
    </source>
</evidence>
<dbReference type="PROSITE" id="PS00108">
    <property type="entry name" value="PROTEIN_KINASE_ST"/>
    <property type="match status" value="1"/>
</dbReference>
<evidence type="ECO:0000256" key="1">
    <source>
        <dbReference type="SAM" id="Phobius"/>
    </source>
</evidence>
<keyword evidence="1" id="KW-0812">Transmembrane</keyword>
<organism evidence="3 4">
    <name type="scientific">Aphanomyces euteiches</name>
    <dbReference type="NCBI Taxonomy" id="100861"/>
    <lineage>
        <taxon>Eukaryota</taxon>
        <taxon>Sar</taxon>
        <taxon>Stramenopiles</taxon>
        <taxon>Oomycota</taxon>
        <taxon>Saprolegniomycetes</taxon>
        <taxon>Saprolegniales</taxon>
        <taxon>Verrucalvaceae</taxon>
        <taxon>Aphanomyces</taxon>
    </lineage>
</organism>
<dbReference type="Gene3D" id="1.10.510.10">
    <property type="entry name" value="Transferase(Phosphotransferase) domain 1"/>
    <property type="match status" value="1"/>
</dbReference>
<accession>A0A6G0XH80</accession>
<dbReference type="PROSITE" id="PS50011">
    <property type="entry name" value="PROTEIN_KINASE_DOM"/>
    <property type="match status" value="1"/>
</dbReference>
<dbReference type="Pfam" id="PF07714">
    <property type="entry name" value="PK_Tyr_Ser-Thr"/>
    <property type="match status" value="1"/>
</dbReference>
<dbReference type="InterPro" id="IPR008271">
    <property type="entry name" value="Ser/Thr_kinase_AS"/>
</dbReference>
<keyword evidence="4" id="KW-1185">Reference proteome</keyword>
<dbReference type="VEuPathDB" id="FungiDB:AeMF1_016984"/>
<comment type="caution">
    <text evidence="3">The sequence shown here is derived from an EMBL/GenBank/DDBJ whole genome shotgun (WGS) entry which is preliminary data.</text>
</comment>
<dbReference type="AlphaFoldDB" id="A0A6G0XH80"/>
<name>A0A6G0XH80_9STRA</name>
<keyword evidence="1" id="KW-0472">Membrane</keyword>
<dbReference type="PRINTS" id="PR00109">
    <property type="entry name" value="TYRKINASE"/>
</dbReference>
<sequence>MERTPARDDVVISVGVIIGLVKLVLVVWRIAVIVVTEKRKWKERRAQKLKKCWTLGDNIPSNGSYASYDDTRGPTVMNTVDYMPGESTYQPTTSLYNPSISLRANNNSSYFMLMGEQIEMTSLKRFRINHLELKPMEELAKGGYGEVWRGTYQGRTVAIKTLVSTKEQTLEDVHTFVNEIRLMVELVHPNICQVVGACWMDSGDIKMVLEYMSRGDLKTYLATVNPSLCGWDDKCLLALDIIEGLVFIHERNIIHRDLKSRNVLLHDTDDLDARRVGAKLTDFGLSRKIENDNESMSCGVGTYRWMAPEVFLGTHYTTAVDVYSFGMILSELDSHQVPFFDLRNEDGQVINEVGIQDKVRRGLLQPKFSSSCPVGIETLALKCVAFNPTDRPTAHDVLMTLRQYLDSSLFES</sequence>
<dbReference type="EMBL" id="VJMJ01000063">
    <property type="protein sequence ID" value="KAF0739554.1"/>
    <property type="molecule type" value="Genomic_DNA"/>
</dbReference>
<gene>
    <name evidence="3" type="ORF">Ae201684_004735</name>
</gene>
<dbReference type="GO" id="GO:0005524">
    <property type="term" value="F:ATP binding"/>
    <property type="evidence" value="ECO:0007669"/>
    <property type="project" value="InterPro"/>
</dbReference>
<dbReference type="GO" id="GO:0004674">
    <property type="term" value="F:protein serine/threonine kinase activity"/>
    <property type="evidence" value="ECO:0007669"/>
    <property type="project" value="TreeGrafter"/>
</dbReference>
<dbReference type="Gene3D" id="3.30.200.20">
    <property type="entry name" value="Phosphorylase Kinase, domain 1"/>
    <property type="match status" value="1"/>
</dbReference>
<feature type="domain" description="Protein kinase" evidence="2">
    <location>
        <begin position="133"/>
        <end position="405"/>
    </location>
</feature>
<dbReference type="InterPro" id="IPR000719">
    <property type="entry name" value="Prot_kinase_dom"/>
</dbReference>
<evidence type="ECO:0000313" key="3">
    <source>
        <dbReference type="EMBL" id="KAF0739554.1"/>
    </source>
</evidence>
<evidence type="ECO:0000313" key="4">
    <source>
        <dbReference type="Proteomes" id="UP000481153"/>
    </source>
</evidence>
<proteinExistence type="predicted"/>
<protein>
    <recommendedName>
        <fullName evidence="2">Protein kinase domain-containing protein</fullName>
    </recommendedName>
</protein>
<dbReference type="PANTHER" id="PTHR44329:SF214">
    <property type="entry name" value="PROTEIN KINASE DOMAIN-CONTAINING PROTEIN"/>
    <property type="match status" value="1"/>
</dbReference>
<reference evidence="3 4" key="1">
    <citation type="submission" date="2019-07" db="EMBL/GenBank/DDBJ databases">
        <title>Genomics analysis of Aphanomyces spp. identifies a new class of oomycete effector associated with host adaptation.</title>
        <authorList>
            <person name="Gaulin E."/>
        </authorList>
    </citation>
    <scope>NUCLEOTIDE SEQUENCE [LARGE SCALE GENOMIC DNA]</scope>
    <source>
        <strain evidence="3 4">ATCC 201684</strain>
    </source>
</reference>
<keyword evidence="1" id="KW-1133">Transmembrane helix</keyword>
<dbReference type="InterPro" id="IPR051681">
    <property type="entry name" value="Ser/Thr_Kinases-Pseudokinases"/>
</dbReference>
<dbReference type="Proteomes" id="UP000481153">
    <property type="component" value="Unassembled WGS sequence"/>
</dbReference>
<dbReference type="InterPro" id="IPR001245">
    <property type="entry name" value="Ser-Thr/Tyr_kinase_cat_dom"/>
</dbReference>
<dbReference type="InterPro" id="IPR011009">
    <property type="entry name" value="Kinase-like_dom_sf"/>
</dbReference>
<feature type="transmembrane region" description="Helical" evidence="1">
    <location>
        <begin position="12"/>
        <end position="35"/>
    </location>
</feature>
<dbReference type="PANTHER" id="PTHR44329">
    <property type="entry name" value="SERINE/THREONINE-PROTEIN KINASE TNNI3K-RELATED"/>
    <property type="match status" value="1"/>
</dbReference>